<feature type="non-terminal residue" evidence="2">
    <location>
        <position position="161"/>
    </location>
</feature>
<dbReference type="EMBL" id="NCKV01013157">
    <property type="protein sequence ID" value="RWS21218.1"/>
    <property type="molecule type" value="Genomic_DNA"/>
</dbReference>
<dbReference type="GO" id="GO:0004197">
    <property type="term" value="F:cysteine-type endopeptidase activity"/>
    <property type="evidence" value="ECO:0007669"/>
    <property type="project" value="InterPro"/>
</dbReference>
<dbReference type="SUPFAM" id="SSF52129">
    <property type="entry name" value="Caspase-like"/>
    <property type="match status" value="1"/>
</dbReference>
<comment type="caution">
    <text evidence="2">The sequence shown here is derived from an EMBL/GenBank/DDBJ whole genome shotgun (WGS) entry which is preliminary data.</text>
</comment>
<evidence type="ECO:0000259" key="1">
    <source>
        <dbReference type="Pfam" id="PF00656"/>
    </source>
</evidence>
<dbReference type="Gene3D" id="3.40.50.1460">
    <property type="match status" value="1"/>
</dbReference>
<dbReference type="InterPro" id="IPR029030">
    <property type="entry name" value="Caspase-like_dom_sf"/>
</dbReference>
<dbReference type="InterPro" id="IPR011600">
    <property type="entry name" value="Pept_C14_caspase"/>
</dbReference>
<name>A0A443S0Z5_9ACAR</name>
<organism evidence="2 3">
    <name type="scientific">Leptotrombidium deliense</name>
    <dbReference type="NCBI Taxonomy" id="299467"/>
    <lineage>
        <taxon>Eukaryota</taxon>
        <taxon>Metazoa</taxon>
        <taxon>Ecdysozoa</taxon>
        <taxon>Arthropoda</taxon>
        <taxon>Chelicerata</taxon>
        <taxon>Arachnida</taxon>
        <taxon>Acari</taxon>
        <taxon>Acariformes</taxon>
        <taxon>Trombidiformes</taxon>
        <taxon>Prostigmata</taxon>
        <taxon>Anystina</taxon>
        <taxon>Parasitengona</taxon>
        <taxon>Trombiculoidea</taxon>
        <taxon>Trombiculidae</taxon>
        <taxon>Leptotrombidium</taxon>
    </lineage>
</organism>
<dbReference type="Proteomes" id="UP000288716">
    <property type="component" value="Unassembled WGS sequence"/>
</dbReference>
<dbReference type="AlphaFoldDB" id="A0A443S0Z5"/>
<reference evidence="2 3" key="1">
    <citation type="journal article" date="2018" name="Gigascience">
        <title>Genomes of trombidid mites reveal novel predicted allergens and laterally-transferred genes associated with secondary metabolism.</title>
        <authorList>
            <person name="Dong X."/>
            <person name="Chaisiri K."/>
            <person name="Xia D."/>
            <person name="Armstrong S.D."/>
            <person name="Fang Y."/>
            <person name="Donnelly M.J."/>
            <person name="Kadowaki T."/>
            <person name="McGarry J.W."/>
            <person name="Darby A.C."/>
            <person name="Makepeace B.L."/>
        </authorList>
    </citation>
    <scope>NUCLEOTIDE SEQUENCE [LARGE SCALE GENOMIC DNA]</scope>
    <source>
        <strain evidence="2">UoL-UT</strain>
    </source>
</reference>
<feature type="domain" description="Peptidase C14 caspase" evidence="1">
    <location>
        <begin position="41"/>
        <end position="144"/>
    </location>
</feature>
<protein>
    <recommendedName>
        <fullName evidence="1">Peptidase C14 caspase domain-containing protein</fullName>
    </recommendedName>
</protein>
<keyword evidence="3" id="KW-1185">Reference proteome</keyword>
<sequence>MDKVKEKQERIEEYVKESIYKQDKQSLLIIIDQTITKNGETVNSNKRDIEKIKDAFVPLGFHVHDLKCRDKNFQNLTASTLTKRFQNTISTYSKENKYDCLVVFVLSWSPEKNHVSASDGEYIIESLFEKVEHYFVGKPKVFFFRTPYSKEETRKVPTTFI</sequence>
<dbReference type="Pfam" id="PF00656">
    <property type="entry name" value="Peptidase_C14"/>
    <property type="match status" value="1"/>
</dbReference>
<dbReference type="GO" id="GO:0006508">
    <property type="term" value="P:proteolysis"/>
    <property type="evidence" value="ECO:0007669"/>
    <property type="project" value="InterPro"/>
</dbReference>
<accession>A0A443S0Z5</accession>
<evidence type="ECO:0000313" key="3">
    <source>
        <dbReference type="Proteomes" id="UP000288716"/>
    </source>
</evidence>
<dbReference type="OrthoDB" id="6114029at2759"/>
<evidence type="ECO:0000313" key="2">
    <source>
        <dbReference type="EMBL" id="RWS21218.1"/>
    </source>
</evidence>
<gene>
    <name evidence="2" type="ORF">B4U80_14172</name>
</gene>
<proteinExistence type="predicted"/>
<dbReference type="VEuPathDB" id="VectorBase:LDEU010822"/>